<evidence type="ECO:0000259" key="11">
    <source>
        <dbReference type="PROSITE" id="PS50928"/>
    </source>
</evidence>
<feature type="transmembrane region" description="Helical" evidence="9">
    <location>
        <begin position="276"/>
        <end position="299"/>
    </location>
</feature>
<keyword evidence="8 9" id="KW-0472">Membrane</keyword>
<evidence type="ECO:0000313" key="13">
    <source>
        <dbReference type="Proteomes" id="UP001238163"/>
    </source>
</evidence>
<dbReference type="GO" id="GO:0005886">
    <property type="term" value="C:plasma membrane"/>
    <property type="evidence" value="ECO:0007669"/>
    <property type="project" value="UniProtKB-SubCell"/>
</dbReference>
<evidence type="ECO:0000256" key="5">
    <source>
        <dbReference type="ARBA" id="ARBA00022592"/>
    </source>
</evidence>
<keyword evidence="13" id="KW-1185">Reference proteome</keyword>
<dbReference type="InterPro" id="IPR000515">
    <property type="entry name" value="MetI-like"/>
</dbReference>
<dbReference type="Gene3D" id="1.10.3720.10">
    <property type="entry name" value="MetI-like"/>
    <property type="match status" value="1"/>
</dbReference>
<evidence type="ECO:0000256" key="9">
    <source>
        <dbReference type="RuleBase" id="RU363032"/>
    </source>
</evidence>
<evidence type="ECO:0000313" key="12">
    <source>
        <dbReference type="EMBL" id="MDQ0291704.1"/>
    </source>
</evidence>
<feature type="transmembrane region" description="Helical" evidence="9">
    <location>
        <begin position="104"/>
        <end position="129"/>
    </location>
</feature>
<accession>A0AAE3VJN8</accession>
<keyword evidence="5 10" id="KW-0592">Phosphate transport</keyword>
<dbReference type="InterPro" id="IPR051124">
    <property type="entry name" value="Phosphate_Transport_Permease"/>
</dbReference>
<evidence type="ECO:0000256" key="6">
    <source>
        <dbReference type="ARBA" id="ARBA00022692"/>
    </source>
</evidence>
<proteinExistence type="inferred from homology"/>
<evidence type="ECO:0000256" key="1">
    <source>
        <dbReference type="ARBA" id="ARBA00004651"/>
    </source>
</evidence>
<keyword evidence="6 9" id="KW-0812">Transmembrane</keyword>
<name>A0AAE3VJN8_9BACT</name>
<dbReference type="GO" id="GO:0005315">
    <property type="term" value="F:phosphate transmembrane transporter activity"/>
    <property type="evidence" value="ECO:0007669"/>
    <property type="project" value="InterPro"/>
</dbReference>
<feature type="domain" description="ABC transmembrane type-1" evidence="11">
    <location>
        <begin position="66"/>
        <end position="295"/>
    </location>
</feature>
<comment type="function">
    <text evidence="10">Part of the binding-protein-dependent transport system for phosphate; probably responsible for the translocation of the substrate across the membrane.</text>
</comment>
<keyword evidence="7 9" id="KW-1133">Transmembrane helix</keyword>
<dbReference type="NCBIfam" id="TIGR02138">
    <property type="entry name" value="phosphate_pstC"/>
    <property type="match status" value="1"/>
</dbReference>
<feature type="transmembrane region" description="Helical" evidence="9">
    <location>
        <begin position="61"/>
        <end position="92"/>
    </location>
</feature>
<evidence type="ECO:0000256" key="7">
    <source>
        <dbReference type="ARBA" id="ARBA00022989"/>
    </source>
</evidence>
<evidence type="ECO:0000256" key="8">
    <source>
        <dbReference type="ARBA" id="ARBA00023136"/>
    </source>
</evidence>
<evidence type="ECO:0000256" key="3">
    <source>
        <dbReference type="ARBA" id="ARBA00022448"/>
    </source>
</evidence>
<comment type="caution">
    <text evidence="12">The sequence shown here is derived from an EMBL/GenBank/DDBJ whole genome shotgun (WGS) entry which is preliminary data.</text>
</comment>
<dbReference type="CDD" id="cd06261">
    <property type="entry name" value="TM_PBP2"/>
    <property type="match status" value="1"/>
</dbReference>
<organism evidence="12 13">
    <name type="scientific">Oligosphaera ethanolica</name>
    <dbReference type="NCBI Taxonomy" id="760260"/>
    <lineage>
        <taxon>Bacteria</taxon>
        <taxon>Pseudomonadati</taxon>
        <taxon>Lentisphaerota</taxon>
        <taxon>Oligosphaeria</taxon>
        <taxon>Oligosphaerales</taxon>
        <taxon>Oligosphaeraceae</taxon>
        <taxon>Oligosphaera</taxon>
    </lineage>
</organism>
<keyword evidence="4 10" id="KW-1003">Cell membrane</keyword>
<dbReference type="Proteomes" id="UP001238163">
    <property type="component" value="Unassembled WGS sequence"/>
</dbReference>
<comment type="caution">
    <text evidence="10">Lacks conserved residue(s) required for the propagation of feature annotation.</text>
</comment>
<dbReference type="SUPFAM" id="SSF161098">
    <property type="entry name" value="MetI-like"/>
    <property type="match status" value="1"/>
</dbReference>
<feature type="transmembrane region" description="Helical" evidence="9">
    <location>
        <begin position="218"/>
        <end position="241"/>
    </location>
</feature>
<dbReference type="GO" id="GO:0006817">
    <property type="term" value="P:phosphate ion transport"/>
    <property type="evidence" value="ECO:0007669"/>
    <property type="project" value="UniProtKB-KW"/>
</dbReference>
<gene>
    <name evidence="12" type="ORF">J3R75_003811</name>
</gene>
<comment type="similarity">
    <text evidence="2 10">Belongs to the binding-protein-dependent transport system permease family. CysTW subfamily.</text>
</comment>
<evidence type="ECO:0000256" key="10">
    <source>
        <dbReference type="RuleBase" id="RU363054"/>
    </source>
</evidence>
<dbReference type="PANTHER" id="PTHR30425:SF1">
    <property type="entry name" value="PHOSPHATE TRANSPORT SYSTEM PERMEASE PROTEIN PSTC"/>
    <property type="match status" value="1"/>
</dbReference>
<dbReference type="Pfam" id="PF00528">
    <property type="entry name" value="BPD_transp_1"/>
    <property type="match status" value="1"/>
</dbReference>
<reference evidence="12" key="1">
    <citation type="submission" date="2023-07" db="EMBL/GenBank/DDBJ databases">
        <title>Genomic Encyclopedia of Type Strains, Phase IV (KMG-IV): sequencing the most valuable type-strain genomes for metagenomic binning, comparative biology and taxonomic classification.</title>
        <authorList>
            <person name="Goeker M."/>
        </authorList>
    </citation>
    <scope>NUCLEOTIDE SEQUENCE</scope>
    <source>
        <strain evidence="12">DSM 24202</strain>
    </source>
</reference>
<dbReference type="InterPro" id="IPR011864">
    <property type="entry name" value="Phosphate_PstC"/>
</dbReference>
<dbReference type="EMBL" id="JAUSVL010000001">
    <property type="protein sequence ID" value="MDQ0291704.1"/>
    <property type="molecule type" value="Genomic_DNA"/>
</dbReference>
<feature type="transmembrane region" description="Helical" evidence="9">
    <location>
        <begin position="156"/>
        <end position="181"/>
    </location>
</feature>
<dbReference type="InterPro" id="IPR035906">
    <property type="entry name" value="MetI-like_sf"/>
</dbReference>
<dbReference type="PANTHER" id="PTHR30425">
    <property type="entry name" value="PHOSPHATE TRANSPORT SYSTEM PERMEASE PROTEIN PST"/>
    <property type="match status" value="1"/>
</dbReference>
<dbReference type="PROSITE" id="PS50928">
    <property type="entry name" value="ABC_TM1"/>
    <property type="match status" value="1"/>
</dbReference>
<protein>
    <recommendedName>
        <fullName evidence="10">Phosphate transport system permease protein</fullName>
    </recommendedName>
</protein>
<evidence type="ECO:0000256" key="2">
    <source>
        <dbReference type="ARBA" id="ARBA00007069"/>
    </source>
</evidence>
<sequence length="311" mass="33591">MITVRTDSIFYWLCLICAALAGLLMLGFFVQLSLSSAATWREFGLGFLFSRDWDPVANHFGALPSIVGTLCTTVIALLIAIPLAFAAALFLVDAPPLIAGVLSHAIDLLAAIPSVIYGMWGLFVLAPIMQAHVQPFMVDVLRLHQLPLLGRYVGEYYNGFGILTAGLILAIMVLPYICAILRDVIRMTPPMLREAAYGIGCTRWETAKDIVLRYGIRGVLGGIFIGLGRALGETMAVLFVIGNLMDMPEDIFSGATTIAATLANNFAEADGLQRSALFALGLVLLLMSFAIQVAAQYYLHATSARRGESRS</sequence>
<dbReference type="RefSeq" id="WP_307264883.1">
    <property type="nucleotide sequence ID" value="NZ_JAUSVL010000001.1"/>
</dbReference>
<comment type="subcellular location">
    <subcellularLocation>
        <location evidence="1 9">Cell membrane</location>
        <topology evidence="1 9">Multi-pass membrane protein</topology>
    </subcellularLocation>
</comment>
<dbReference type="AlphaFoldDB" id="A0AAE3VJN8"/>
<evidence type="ECO:0000256" key="4">
    <source>
        <dbReference type="ARBA" id="ARBA00022475"/>
    </source>
</evidence>
<keyword evidence="3 9" id="KW-0813">Transport</keyword>